<dbReference type="AlphaFoldDB" id="A0A8H3J0F3"/>
<feature type="region of interest" description="Disordered" evidence="1">
    <location>
        <begin position="272"/>
        <end position="441"/>
    </location>
</feature>
<accession>A0A8H3J0F3</accession>
<feature type="compositionally biased region" description="Acidic residues" evidence="1">
    <location>
        <begin position="745"/>
        <end position="759"/>
    </location>
</feature>
<evidence type="ECO:0000256" key="1">
    <source>
        <dbReference type="SAM" id="MobiDB-lite"/>
    </source>
</evidence>
<protein>
    <submittedName>
        <fullName evidence="2">Uncharacterized protein</fullName>
    </submittedName>
</protein>
<keyword evidence="3" id="KW-1185">Reference proteome</keyword>
<reference evidence="2" key="1">
    <citation type="submission" date="2021-03" db="EMBL/GenBank/DDBJ databases">
        <authorList>
            <person name="Tagirdzhanova G."/>
        </authorList>
    </citation>
    <scope>NUCLEOTIDE SEQUENCE</scope>
</reference>
<name>A0A8H3J0F3_9LECA</name>
<feature type="region of interest" description="Disordered" evidence="1">
    <location>
        <begin position="695"/>
        <end position="759"/>
    </location>
</feature>
<feature type="compositionally biased region" description="Basic and acidic residues" evidence="1">
    <location>
        <begin position="196"/>
        <end position="206"/>
    </location>
</feature>
<sequence>MSSSASNQVLYPTNPVLLKDVNIPKERGQICILPDGSLLYREPLTETEVPAVRLNDIRPRLVQEAATKRTYRFPKKRGYEDTNVTGFVKKDYNYGPKRENRPDRLFQIQKSEDQKGEEPDGYVMDEGRIVLDGFDHGLRNFGSQLPMYVSSELEGHDIEDYLRRNWQISMYDLVARAPNGYYKGGPETGKKKKNQTSKDKEWHEGPPRVGTFSMRATRFRMGAGCLSWEKKDGTAAKNQRILAVIPGQFKDPAMNSTKGWRDLNKAEIKTIKDGAMSKPQQGPKAKRAAQAKKDEEKKSQNIQKSPIDMIHEGGGDLDNEDESPWIGASNKYDPSVFGPEDFDGSRQFSNANFQSTNPWQSRSAIYETPPNIENAPSQPSLVQPGKRSRGSLDLEPEESTHRRVQKRRKVTGGDQGRDDEGLPRVKKSRTAPQQSKSGRQQIRMLAPNPYATQAASPPMAFPAVDSHTLAQQPLLPLFDGNAESLPTTQGDYSFSHNSGGLVNPGSLLPNAYETNGQYEFNNPVLQSHLVPSPSIGGSESLPTAQEDRGFPPNSGSPVNPEFLFPNTYETNGQYGLNNPVLQSHSAPSVDIGGKRKRTQSSATEVFEARRPVKRAKGHMDQAIQISEARGPYESMPRAENPAPVTGFEIPSSGNWQSNLQNTGSFHTGTNLPEFSSNEFPSPYEKPWNEDIFFHEQGNMPPIDNQQGVLGHAATGPPDFSLYPQTQDPASQHDLAQGVHPPADFDLSEWVEDDQDFSCT</sequence>
<feature type="compositionally biased region" description="Polar residues" evidence="1">
    <location>
        <begin position="430"/>
        <end position="440"/>
    </location>
</feature>
<dbReference type="OrthoDB" id="5348779at2759"/>
<feature type="region of interest" description="Disordered" evidence="1">
    <location>
        <begin position="529"/>
        <end position="555"/>
    </location>
</feature>
<organism evidence="2 3">
    <name type="scientific">Imshaugia aleurites</name>
    <dbReference type="NCBI Taxonomy" id="172621"/>
    <lineage>
        <taxon>Eukaryota</taxon>
        <taxon>Fungi</taxon>
        <taxon>Dikarya</taxon>
        <taxon>Ascomycota</taxon>
        <taxon>Pezizomycotina</taxon>
        <taxon>Lecanoromycetes</taxon>
        <taxon>OSLEUM clade</taxon>
        <taxon>Lecanoromycetidae</taxon>
        <taxon>Lecanorales</taxon>
        <taxon>Lecanorineae</taxon>
        <taxon>Parmeliaceae</taxon>
        <taxon>Imshaugia</taxon>
    </lineage>
</organism>
<dbReference type="Proteomes" id="UP000664534">
    <property type="component" value="Unassembled WGS sequence"/>
</dbReference>
<comment type="caution">
    <text evidence="2">The sequence shown here is derived from an EMBL/GenBank/DDBJ whole genome shotgun (WGS) entry which is preliminary data.</text>
</comment>
<evidence type="ECO:0000313" key="3">
    <source>
        <dbReference type="Proteomes" id="UP000664534"/>
    </source>
</evidence>
<feature type="region of interest" description="Disordered" evidence="1">
    <location>
        <begin position="182"/>
        <end position="210"/>
    </location>
</feature>
<feature type="compositionally biased region" description="Polar residues" evidence="1">
    <location>
        <begin position="346"/>
        <end position="363"/>
    </location>
</feature>
<proteinExistence type="predicted"/>
<gene>
    <name evidence="2" type="ORF">IMSHALPRED_000784</name>
</gene>
<dbReference type="EMBL" id="CAJPDT010000108">
    <property type="protein sequence ID" value="CAF9938396.1"/>
    <property type="molecule type" value="Genomic_DNA"/>
</dbReference>
<evidence type="ECO:0000313" key="2">
    <source>
        <dbReference type="EMBL" id="CAF9938396.1"/>
    </source>
</evidence>